<protein>
    <submittedName>
        <fullName evidence="2">Uncharacterized protein</fullName>
    </submittedName>
</protein>
<dbReference type="Proteomes" id="UP000887577">
    <property type="component" value="Unplaced"/>
</dbReference>
<sequence>MLPVLEELAGPGALILSNAMIKDGRISCSDIVRQAKDDSSKTDVEFDTKDTSYEFNPTSSQFLYDVDLLKVNLNQFQKVLQYQSNYLNRHLKEKEEIIAIKSVKNKVRKMINYAKQNITDDSELADTIEDVGNDFDYEKRMRLRRNRQFREYIKKVEMMLNETIWIWHRNCEMEQRK</sequence>
<evidence type="ECO:0000313" key="2">
    <source>
        <dbReference type="WBParaSite" id="PSU_v2.g8088.t1"/>
    </source>
</evidence>
<keyword evidence="1" id="KW-1185">Reference proteome</keyword>
<proteinExistence type="predicted"/>
<dbReference type="WBParaSite" id="PSU_v2.g8088.t1">
    <property type="protein sequence ID" value="PSU_v2.g8088.t1"/>
    <property type="gene ID" value="PSU_v2.g8088"/>
</dbReference>
<evidence type="ECO:0000313" key="1">
    <source>
        <dbReference type="Proteomes" id="UP000887577"/>
    </source>
</evidence>
<reference evidence="2" key="1">
    <citation type="submission" date="2022-11" db="UniProtKB">
        <authorList>
            <consortium name="WormBaseParasite"/>
        </authorList>
    </citation>
    <scope>IDENTIFICATION</scope>
</reference>
<dbReference type="AlphaFoldDB" id="A0A914Z6X6"/>
<accession>A0A914Z6X6</accession>
<organism evidence="1 2">
    <name type="scientific">Panagrolaimus superbus</name>
    <dbReference type="NCBI Taxonomy" id="310955"/>
    <lineage>
        <taxon>Eukaryota</taxon>
        <taxon>Metazoa</taxon>
        <taxon>Ecdysozoa</taxon>
        <taxon>Nematoda</taxon>
        <taxon>Chromadorea</taxon>
        <taxon>Rhabditida</taxon>
        <taxon>Tylenchina</taxon>
        <taxon>Panagrolaimomorpha</taxon>
        <taxon>Panagrolaimoidea</taxon>
        <taxon>Panagrolaimidae</taxon>
        <taxon>Panagrolaimus</taxon>
    </lineage>
</organism>
<name>A0A914Z6X6_9BILA</name>